<dbReference type="AlphaFoldDB" id="A0A918DCD8"/>
<proteinExistence type="predicted"/>
<name>A0A918DCD8_9RHOB</name>
<evidence type="ECO:0000313" key="3">
    <source>
        <dbReference type="Proteomes" id="UP000598196"/>
    </source>
</evidence>
<comment type="caution">
    <text evidence="2">The sequence shown here is derived from an EMBL/GenBank/DDBJ whole genome shotgun (WGS) entry which is preliminary data.</text>
</comment>
<protein>
    <submittedName>
        <fullName evidence="2">Uncharacterized protein</fullName>
    </submittedName>
</protein>
<keyword evidence="3" id="KW-1185">Reference proteome</keyword>
<gene>
    <name evidence="2" type="ORF">GCM10010991_17690</name>
</gene>
<accession>A0A918DCD8</accession>
<dbReference type="EMBL" id="BMLP01000002">
    <property type="protein sequence ID" value="GGO31512.1"/>
    <property type="molecule type" value="Genomic_DNA"/>
</dbReference>
<sequence length="118" mass="13114">MDRRGTHGPPVGSQVINRAVHRGSYSRAQKRPIWSGRRIQHAIGQTIGLSASEICEAMRTRTCSPDHADSSKTVNVGIAFMTELPTFHDITVSLSKKTMGKFCCPSIVMKRKINFIMQ</sequence>
<evidence type="ECO:0000313" key="2">
    <source>
        <dbReference type="EMBL" id="GGO31512.1"/>
    </source>
</evidence>
<organism evidence="2 3">
    <name type="scientific">Gemmobacter aquaticus</name>
    <dbReference type="NCBI Taxonomy" id="490185"/>
    <lineage>
        <taxon>Bacteria</taxon>
        <taxon>Pseudomonadati</taxon>
        <taxon>Pseudomonadota</taxon>
        <taxon>Alphaproteobacteria</taxon>
        <taxon>Rhodobacterales</taxon>
        <taxon>Paracoccaceae</taxon>
        <taxon>Gemmobacter</taxon>
    </lineage>
</organism>
<feature type="region of interest" description="Disordered" evidence="1">
    <location>
        <begin position="1"/>
        <end position="31"/>
    </location>
</feature>
<reference evidence="2 3" key="1">
    <citation type="journal article" date="2014" name="Int. J. Syst. Evol. Microbiol.">
        <title>Complete genome sequence of Corynebacterium casei LMG S-19264T (=DSM 44701T), isolated from a smear-ripened cheese.</title>
        <authorList>
            <consortium name="US DOE Joint Genome Institute (JGI-PGF)"/>
            <person name="Walter F."/>
            <person name="Albersmeier A."/>
            <person name="Kalinowski J."/>
            <person name="Ruckert C."/>
        </authorList>
    </citation>
    <scope>NUCLEOTIDE SEQUENCE [LARGE SCALE GENOMIC DNA]</scope>
    <source>
        <strain evidence="2 3">CGMCC 1.7029</strain>
    </source>
</reference>
<dbReference type="Proteomes" id="UP000598196">
    <property type="component" value="Unassembled WGS sequence"/>
</dbReference>
<evidence type="ECO:0000256" key="1">
    <source>
        <dbReference type="SAM" id="MobiDB-lite"/>
    </source>
</evidence>